<feature type="transmembrane region" description="Helical" evidence="6">
    <location>
        <begin position="110"/>
        <end position="128"/>
    </location>
</feature>
<evidence type="ECO:0000313" key="7">
    <source>
        <dbReference type="EMBL" id="MBI3126337.1"/>
    </source>
</evidence>
<evidence type="ECO:0000256" key="3">
    <source>
        <dbReference type="ARBA" id="ARBA00022692"/>
    </source>
</evidence>
<dbReference type="Pfam" id="PF01810">
    <property type="entry name" value="LysE"/>
    <property type="match status" value="1"/>
</dbReference>
<feature type="transmembrane region" description="Helical" evidence="6">
    <location>
        <begin position="140"/>
        <end position="163"/>
    </location>
</feature>
<keyword evidence="4 6" id="KW-1133">Transmembrane helix</keyword>
<dbReference type="GO" id="GO:0006865">
    <property type="term" value="P:amino acid transport"/>
    <property type="evidence" value="ECO:0007669"/>
    <property type="project" value="InterPro"/>
</dbReference>
<evidence type="ECO:0000256" key="2">
    <source>
        <dbReference type="ARBA" id="ARBA00022475"/>
    </source>
</evidence>
<reference evidence="7" key="1">
    <citation type="submission" date="2020-07" db="EMBL/GenBank/DDBJ databases">
        <title>Huge and variable diversity of episymbiotic CPR bacteria and DPANN archaea in groundwater ecosystems.</title>
        <authorList>
            <person name="He C.Y."/>
            <person name="Keren R."/>
            <person name="Whittaker M."/>
            <person name="Farag I.F."/>
            <person name="Doudna J."/>
            <person name="Cate J.H.D."/>
            <person name="Banfield J.F."/>
        </authorList>
    </citation>
    <scope>NUCLEOTIDE SEQUENCE</scope>
    <source>
        <strain evidence="7">NC_groundwater_763_Ag_S-0.2um_68_21</strain>
    </source>
</reference>
<comment type="caution">
    <text evidence="7">The sequence shown here is derived from an EMBL/GenBank/DDBJ whole genome shotgun (WGS) entry which is preliminary data.</text>
</comment>
<keyword evidence="3 6" id="KW-0812">Transmembrane</keyword>
<keyword evidence="5 6" id="KW-0472">Membrane</keyword>
<protein>
    <submittedName>
        <fullName evidence="7">LysE family transporter</fullName>
    </submittedName>
</protein>
<feature type="transmembrane region" description="Helical" evidence="6">
    <location>
        <begin position="73"/>
        <end position="90"/>
    </location>
</feature>
<feature type="transmembrane region" description="Helical" evidence="6">
    <location>
        <begin position="42"/>
        <end position="61"/>
    </location>
</feature>
<feature type="transmembrane region" description="Helical" evidence="6">
    <location>
        <begin position="183"/>
        <end position="201"/>
    </location>
</feature>
<accession>A0A932HW44</accession>
<evidence type="ECO:0000313" key="8">
    <source>
        <dbReference type="Proteomes" id="UP000782312"/>
    </source>
</evidence>
<sequence length="208" mass="21447">MDWLAFLGVVAGVSLTGVMSPGPLSALILARGRQSPWAGLWANAGHALAEAPLILLLWGGLQPLLEASGARRGVSLLGGLFLLWMGAGMIRARPAGPAEQAANSGQRATLIAGAAMTAFNPYWLLWWLTVGTALIARARALGGAGALAAMIALHLVCDFAWGAFLSGMAHRGGGALGPGGWRWIEWGCGAAVLGFGGFFLWEGMRGGM</sequence>
<dbReference type="PANTHER" id="PTHR38825">
    <property type="entry name" value="LYSINE EXPORTER PROTEIN (LYSE/YGGA)"/>
    <property type="match status" value="1"/>
</dbReference>
<comment type="subcellular location">
    <subcellularLocation>
        <location evidence="1">Cell membrane</location>
        <topology evidence="1">Multi-pass membrane protein</topology>
    </subcellularLocation>
</comment>
<dbReference type="Proteomes" id="UP000782312">
    <property type="component" value="Unassembled WGS sequence"/>
</dbReference>
<keyword evidence="2" id="KW-1003">Cell membrane</keyword>
<evidence type="ECO:0000256" key="1">
    <source>
        <dbReference type="ARBA" id="ARBA00004651"/>
    </source>
</evidence>
<evidence type="ECO:0000256" key="6">
    <source>
        <dbReference type="SAM" id="Phobius"/>
    </source>
</evidence>
<evidence type="ECO:0000256" key="5">
    <source>
        <dbReference type="ARBA" id="ARBA00023136"/>
    </source>
</evidence>
<dbReference type="GO" id="GO:0005886">
    <property type="term" value="C:plasma membrane"/>
    <property type="evidence" value="ECO:0007669"/>
    <property type="project" value="UniProtKB-SubCell"/>
</dbReference>
<organism evidence="7 8">
    <name type="scientific">Tectimicrobiota bacterium</name>
    <dbReference type="NCBI Taxonomy" id="2528274"/>
    <lineage>
        <taxon>Bacteria</taxon>
        <taxon>Pseudomonadati</taxon>
        <taxon>Nitrospinota/Tectimicrobiota group</taxon>
        <taxon>Candidatus Tectimicrobiota</taxon>
    </lineage>
</organism>
<name>A0A932HW44_UNCTE</name>
<dbReference type="AlphaFoldDB" id="A0A932HW44"/>
<proteinExistence type="predicted"/>
<gene>
    <name evidence="7" type="ORF">HYZ11_01870</name>
</gene>
<dbReference type="EMBL" id="JACPUR010000002">
    <property type="protein sequence ID" value="MBI3126337.1"/>
    <property type="molecule type" value="Genomic_DNA"/>
</dbReference>
<dbReference type="InterPro" id="IPR001123">
    <property type="entry name" value="LeuE-type"/>
</dbReference>
<dbReference type="PANTHER" id="PTHR38825:SF2">
    <property type="entry name" value="LYSINE TRANSPORTER LYSE"/>
    <property type="match status" value="1"/>
</dbReference>
<evidence type="ECO:0000256" key="4">
    <source>
        <dbReference type="ARBA" id="ARBA00022989"/>
    </source>
</evidence>